<name>A0A0F6AGH3_9GAMM</name>
<accession>A0A0F6AGH3</accession>
<evidence type="ECO:0000313" key="1">
    <source>
        <dbReference type="EMBL" id="KKE85278.1"/>
    </source>
</evidence>
<proteinExistence type="predicted"/>
<protein>
    <submittedName>
        <fullName evidence="1">Uncharacterized protein</fullName>
    </submittedName>
</protein>
<organism evidence="1 2">
    <name type="scientific">Pseudoalteromonas luteoviolacea S4054</name>
    <dbReference type="NCBI Taxonomy" id="1129367"/>
    <lineage>
        <taxon>Bacteria</taxon>
        <taxon>Pseudomonadati</taxon>
        <taxon>Pseudomonadota</taxon>
        <taxon>Gammaproteobacteria</taxon>
        <taxon>Alteromonadales</taxon>
        <taxon>Pseudoalteromonadaceae</taxon>
        <taxon>Pseudoalteromonas</taxon>
    </lineage>
</organism>
<sequence>MLLHNNGLGLFFSLDLIDFNSANDYIDGSFIMLRC</sequence>
<reference evidence="1 2" key="1">
    <citation type="journal article" date="2015" name="BMC Genomics">
        <title>Genome mining reveals unlocked bioactive potential of marine Gram-negative bacteria.</title>
        <authorList>
            <person name="Machado H."/>
            <person name="Sonnenschein E.C."/>
            <person name="Melchiorsen J."/>
            <person name="Gram L."/>
        </authorList>
    </citation>
    <scope>NUCLEOTIDE SEQUENCE [LARGE SCALE GENOMIC DNA]</scope>
    <source>
        <strain evidence="1 2">S4054</strain>
    </source>
</reference>
<evidence type="ECO:0000313" key="2">
    <source>
        <dbReference type="Proteomes" id="UP000033434"/>
    </source>
</evidence>
<dbReference type="AlphaFoldDB" id="A0A0F6AGH3"/>
<dbReference type="EMBL" id="AUXW01000062">
    <property type="protein sequence ID" value="KKE85278.1"/>
    <property type="molecule type" value="Genomic_DNA"/>
</dbReference>
<gene>
    <name evidence="1" type="ORF">N479_26130</name>
</gene>
<comment type="caution">
    <text evidence="1">The sequence shown here is derived from an EMBL/GenBank/DDBJ whole genome shotgun (WGS) entry which is preliminary data.</text>
</comment>
<dbReference type="PATRIC" id="fig|1129367.4.peg.696"/>
<dbReference type="Proteomes" id="UP000033434">
    <property type="component" value="Unassembled WGS sequence"/>
</dbReference>